<keyword evidence="3" id="KW-1185">Reference proteome</keyword>
<reference evidence="2 3" key="1">
    <citation type="journal article" date="2021" name="Nat. Plants">
        <title>The Taxus genome provides insights into paclitaxel biosynthesis.</title>
        <authorList>
            <person name="Xiong X."/>
            <person name="Gou J."/>
            <person name="Liao Q."/>
            <person name="Li Y."/>
            <person name="Zhou Q."/>
            <person name="Bi G."/>
            <person name="Li C."/>
            <person name="Du R."/>
            <person name="Wang X."/>
            <person name="Sun T."/>
            <person name="Guo L."/>
            <person name="Liang H."/>
            <person name="Lu P."/>
            <person name="Wu Y."/>
            <person name="Zhang Z."/>
            <person name="Ro D.K."/>
            <person name="Shang Y."/>
            <person name="Huang S."/>
            <person name="Yan J."/>
        </authorList>
    </citation>
    <scope>NUCLEOTIDE SEQUENCE [LARGE SCALE GENOMIC DNA]</scope>
    <source>
        <strain evidence="2">Ta-2019</strain>
    </source>
</reference>
<feature type="non-terminal residue" evidence="2">
    <location>
        <position position="1"/>
    </location>
</feature>
<feature type="non-terminal residue" evidence="2">
    <location>
        <position position="52"/>
    </location>
</feature>
<dbReference type="EMBL" id="JAHRHJ020000010">
    <property type="protein sequence ID" value="KAH9298561.1"/>
    <property type="molecule type" value="Genomic_DNA"/>
</dbReference>
<name>A0AA38CGA7_TAXCH</name>
<evidence type="ECO:0000313" key="3">
    <source>
        <dbReference type="Proteomes" id="UP000824469"/>
    </source>
</evidence>
<evidence type="ECO:0000256" key="1">
    <source>
        <dbReference type="SAM" id="MobiDB-lite"/>
    </source>
</evidence>
<sequence>ENLVDFNDTETKEEAREREARADEEIRAQLKEIKRFQAEVDKRVAIEATTLE</sequence>
<evidence type="ECO:0000313" key="2">
    <source>
        <dbReference type="EMBL" id="KAH9298561.1"/>
    </source>
</evidence>
<proteinExistence type="predicted"/>
<accession>A0AA38CGA7</accession>
<organism evidence="2 3">
    <name type="scientific">Taxus chinensis</name>
    <name type="common">Chinese yew</name>
    <name type="synonym">Taxus wallichiana var. chinensis</name>
    <dbReference type="NCBI Taxonomy" id="29808"/>
    <lineage>
        <taxon>Eukaryota</taxon>
        <taxon>Viridiplantae</taxon>
        <taxon>Streptophyta</taxon>
        <taxon>Embryophyta</taxon>
        <taxon>Tracheophyta</taxon>
        <taxon>Spermatophyta</taxon>
        <taxon>Pinopsida</taxon>
        <taxon>Pinidae</taxon>
        <taxon>Conifers II</taxon>
        <taxon>Cupressales</taxon>
        <taxon>Taxaceae</taxon>
        <taxon>Taxus</taxon>
    </lineage>
</organism>
<gene>
    <name evidence="2" type="ORF">KI387_030243</name>
</gene>
<dbReference type="Proteomes" id="UP000824469">
    <property type="component" value="Unassembled WGS sequence"/>
</dbReference>
<feature type="region of interest" description="Disordered" evidence="1">
    <location>
        <begin position="1"/>
        <end position="20"/>
    </location>
</feature>
<protein>
    <submittedName>
        <fullName evidence="2">Uncharacterized protein</fullName>
    </submittedName>
</protein>
<dbReference type="AlphaFoldDB" id="A0AA38CGA7"/>
<feature type="compositionally biased region" description="Basic and acidic residues" evidence="1">
    <location>
        <begin position="9"/>
        <end position="20"/>
    </location>
</feature>
<comment type="caution">
    <text evidence="2">The sequence shown here is derived from an EMBL/GenBank/DDBJ whole genome shotgun (WGS) entry which is preliminary data.</text>
</comment>